<keyword evidence="3" id="KW-0378">Hydrolase</keyword>
<feature type="transmembrane region" description="Helical" evidence="1">
    <location>
        <begin position="92"/>
        <end position="109"/>
    </location>
</feature>
<gene>
    <name evidence="3" type="ORF">FZC76_00990</name>
</gene>
<comment type="caution">
    <text evidence="3">The sequence shown here is derived from an EMBL/GenBank/DDBJ whole genome shotgun (WGS) entry which is preliminary data.</text>
</comment>
<keyword evidence="1" id="KW-0812">Transmembrane</keyword>
<feature type="transmembrane region" description="Helical" evidence="1">
    <location>
        <begin position="158"/>
        <end position="187"/>
    </location>
</feature>
<organism evidence="3 4">
    <name type="scientific">Sutcliffiella horikoshii</name>
    <dbReference type="NCBI Taxonomy" id="79883"/>
    <lineage>
        <taxon>Bacteria</taxon>
        <taxon>Bacillati</taxon>
        <taxon>Bacillota</taxon>
        <taxon>Bacilli</taxon>
        <taxon>Bacillales</taxon>
        <taxon>Bacillaceae</taxon>
        <taxon>Sutcliffiella</taxon>
    </lineage>
</organism>
<evidence type="ECO:0000313" key="4">
    <source>
        <dbReference type="Proteomes" id="UP000322524"/>
    </source>
</evidence>
<accession>A0A5D4T6G9</accession>
<feature type="transmembrane region" description="Helical" evidence="1">
    <location>
        <begin position="58"/>
        <end position="80"/>
    </location>
</feature>
<dbReference type="AlphaFoldDB" id="A0A5D4T6G9"/>
<keyword evidence="1" id="KW-0472">Membrane</keyword>
<feature type="domain" description="CAAX prenyl protease 2/Lysostaphin resistance protein A-like" evidence="2">
    <location>
        <begin position="125"/>
        <end position="207"/>
    </location>
</feature>
<name>A0A5D4T6G9_9BACI</name>
<proteinExistence type="predicted"/>
<evidence type="ECO:0000313" key="3">
    <source>
        <dbReference type="EMBL" id="TYS70501.1"/>
    </source>
</evidence>
<dbReference type="EMBL" id="VTEV01000001">
    <property type="protein sequence ID" value="TYS70501.1"/>
    <property type="molecule type" value="Genomic_DNA"/>
</dbReference>
<dbReference type="GO" id="GO:0004175">
    <property type="term" value="F:endopeptidase activity"/>
    <property type="evidence" value="ECO:0007669"/>
    <property type="project" value="UniProtKB-ARBA"/>
</dbReference>
<protein>
    <submittedName>
        <fullName evidence="3">CPBP family intramembrane metalloprotease</fullName>
    </submittedName>
</protein>
<keyword evidence="1" id="KW-1133">Transmembrane helix</keyword>
<feature type="transmembrane region" description="Helical" evidence="1">
    <location>
        <begin position="20"/>
        <end position="38"/>
    </location>
</feature>
<dbReference type="GO" id="GO:0080120">
    <property type="term" value="P:CAAX-box protein maturation"/>
    <property type="evidence" value="ECO:0007669"/>
    <property type="project" value="UniProtKB-ARBA"/>
</dbReference>
<feature type="transmembrane region" description="Helical" evidence="1">
    <location>
        <begin position="115"/>
        <end position="137"/>
    </location>
</feature>
<dbReference type="OrthoDB" id="8607342at2"/>
<dbReference type="GO" id="GO:0006508">
    <property type="term" value="P:proteolysis"/>
    <property type="evidence" value="ECO:0007669"/>
    <property type="project" value="UniProtKB-KW"/>
</dbReference>
<dbReference type="RefSeq" id="WP_148986405.1">
    <property type="nucleotide sequence ID" value="NZ_VTEV01000001.1"/>
</dbReference>
<reference evidence="3 4" key="1">
    <citation type="submission" date="2019-08" db="EMBL/GenBank/DDBJ databases">
        <title>Bacillus genomes from the desert of Cuatro Cienegas, Coahuila.</title>
        <authorList>
            <person name="Olmedo-Alvarez G."/>
        </authorList>
    </citation>
    <scope>NUCLEOTIDE SEQUENCE [LARGE SCALE GENOMIC DNA]</scope>
    <source>
        <strain evidence="3 4">CH28_1T</strain>
    </source>
</reference>
<keyword evidence="3" id="KW-0482">Metalloprotease</keyword>
<dbReference type="InterPro" id="IPR003675">
    <property type="entry name" value="Rce1/LyrA-like_dom"/>
</dbReference>
<dbReference type="Proteomes" id="UP000322524">
    <property type="component" value="Unassembled WGS sequence"/>
</dbReference>
<evidence type="ECO:0000256" key="1">
    <source>
        <dbReference type="SAM" id="Phobius"/>
    </source>
</evidence>
<dbReference type="Pfam" id="PF02517">
    <property type="entry name" value="Rce1-like"/>
    <property type="match status" value="1"/>
</dbReference>
<evidence type="ECO:0000259" key="2">
    <source>
        <dbReference type="Pfam" id="PF02517"/>
    </source>
</evidence>
<sequence length="211" mass="24264">MKAELNANRLTSLTISLVKFSLFLFIFIIGFFLSAIKLPDHLIIIADSLPEGTINFKLQNRILLIIFMGILLLAFGKRYFHFFSITPLKKKETYFWIIGLLMTIILLQQQPLSLYILPLSVIEYVQLFFILCIVVPIEEELLYRGLLILVPSPKFRYVTLLISSLLFAFIHASFFSSLLVGLALGILSIRFRNILVPIVAHSIWNTFSVFF</sequence>
<dbReference type="GO" id="GO:0008237">
    <property type="term" value="F:metallopeptidase activity"/>
    <property type="evidence" value="ECO:0007669"/>
    <property type="project" value="UniProtKB-KW"/>
</dbReference>
<keyword evidence="3" id="KW-0645">Protease</keyword>